<dbReference type="eggNOG" id="ENOG502SU72">
    <property type="taxonomic scope" value="Eukaryota"/>
</dbReference>
<dbReference type="InterPro" id="IPR036444">
    <property type="entry name" value="PLipase_A2_dom_sf"/>
</dbReference>
<dbReference type="VEuPathDB" id="FungiDB:MAPG_01530"/>
<protein>
    <recommendedName>
        <fullName evidence="5">Secretory phospholipase A2</fullName>
    </recommendedName>
</protein>
<gene>
    <name evidence="2" type="ORF">MAPG_01530</name>
</gene>
<dbReference type="OrthoDB" id="5120271at2759"/>
<dbReference type="PANTHER" id="PTHR40787:SF3">
    <property type="entry name" value="PROTEIN TRANSPORT PROTEIN SEC39"/>
    <property type="match status" value="1"/>
</dbReference>
<name>A0A0C4DNY1_MAGP6</name>
<accession>A0A0C4DNY1</accession>
<feature type="chain" id="PRO_5009385200" description="Secretory phospholipase A2" evidence="1">
    <location>
        <begin position="18"/>
        <end position="188"/>
    </location>
</feature>
<dbReference type="Pfam" id="PF09056">
    <property type="entry name" value="Phospholip_A2_3"/>
    <property type="match status" value="1"/>
</dbReference>
<dbReference type="EMBL" id="GL876966">
    <property type="protein sequence ID" value="KLU82458.1"/>
    <property type="molecule type" value="Genomic_DNA"/>
</dbReference>
<dbReference type="EMBL" id="ADBL01000368">
    <property type="status" value="NOT_ANNOTATED_CDS"/>
    <property type="molecule type" value="Genomic_DNA"/>
</dbReference>
<dbReference type="GO" id="GO:0004623">
    <property type="term" value="F:phospholipase A2 activity"/>
    <property type="evidence" value="ECO:0007669"/>
    <property type="project" value="InterPro"/>
</dbReference>
<reference evidence="3" key="5">
    <citation type="submission" date="2015-06" db="UniProtKB">
        <authorList>
            <consortium name="EnsemblFungi"/>
        </authorList>
    </citation>
    <scope>IDENTIFICATION</scope>
    <source>
        <strain evidence="3">ATCC 64411</strain>
    </source>
</reference>
<evidence type="ECO:0000313" key="3">
    <source>
        <dbReference type="EnsemblFungi" id="MAPG_01530T0"/>
    </source>
</evidence>
<evidence type="ECO:0000256" key="1">
    <source>
        <dbReference type="SAM" id="SignalP"/>
    </source>
</evidence>
<dbReference type="Gene3D" id="1.20.90.10">
    <property type="entry name" value="Phospholipase A2 domain"/>
    <property type="match status" value="1"/>
</dbReference>
<keyword evidence="1" id="KW-0732">Signal</keyword>
<dbReference type="EnsemblFungi" id="MAPG_01530T0">
    <property type="protein sequence ID" value="MAPG_01530T0"/>
    <property type="gene ID" value="MAPG_01530"/>
</dbReference>
<dbReference type="SUPFAM" id="SSF48619">
    <property type="entry name" value="Phospholipase A2, PLA2"/>
    <property type="match status" value="1"/>
</dbReference>
<keyword evidence="4" id="KW-1185">Reference proteome</keyword>
<dbReference type="GO" id="GO:0006644">
    <property type="term" value="P:phospholipid metabolic process"/>
    <property type="evidence" value="ECO:0007669"/>
    <property type="project" value="InterPro"/>
</dbReference>
<reference evidence="3" key="4">
    <citation type="journal article" date="2015" name="G3 (Bethesda)">
        <title>Genome sequences of three phytopathogenic species of the Magnaporthaceae family of fungi.</title>
        <authorList>
            <person name="Okagaki L.H."/>
            <person name="Nunes C.C."/>
            <person name="Sailsbery J."/>
            <person name="Clay B."/>
            <person name="Brown D."/>
            <person name="John T."/>
            <person name="Oh Y."/>
            <person name="Young N."/>
            <person name="Fitzgerald M."/>
            <person name="Haas B.J."/>
            <person name="Zeng Q."/>
            <person name="Young S."/>
            <person name="Adiconis X."/>
            <person name="Fan L."/>
            <person name="Levin J.Z."/>
            <person name="Mitchell T.K."/>
            <person name="Okubara P.A."/>
            <person name="Farman M.L."/>
            <person name="Kohn L.M."/>
            <person name="Birren B."/>
            <person name="Ma L.-J."/>
            <person name="Dean R.A."/>
        </authorList>
    </citation>
    <scope>NUCLEOTIDE SEQUENCE</scope>
    <source>
        <strain evidence="3">ATCC 64411 / 73-15</strain>
    </source>
</reference>
<evidence type="ECO:0008006" key="5">
    <source>
        <dbReference type="Google" id="ProtNLM"/>
    </source>
</evidence>
<reference evidence="2" key="2">
    <citation type="submission" date="2010-05" db="EMBL/GenBank/DDBJ databases">
        <title>The Genome Sequence of Magnaporthe poae strain ATCC 64411.</title>
        <authorList>
            <consortium name="The Broad Institute Genome Sequencing Platform"/>
            <consortium name="Broad Institute Genome Sequencing Center for Infectious Disease"/>
            <person name="Ma L.-J."/>
            <person name="Dead R."/>
            <person name="Young S."/>
            <person name="Zeng Q."/>
            <person name="Koehrsen M."/>
            <person name="Alvarado L."/>
            <person name="Berlin A."/>
            <person name="Chapman S.B."/>
            <person name="Chen Z."/>
            <person name="Freedman E."/>
            <person name="Gellesch M."/>
            <person name="Goldberg J."/>
            <person name="Griggs A."/>
            <person name="Gujja S."/>
            <person name="Heilman E.R."/>
            <person name="Heiman D."/>
            <person name="Hepburn T."/>
            <person name="Howarth C."/>
            <person name="Jen D."/>
            <person name="Larson L."/>
            <person name="Mehta T."/>
            <person name="Neiman D."/>
            <person name="Pearson M."/>
            <person name="Roberts A."/>
            <person name="Saif S."/>
            <person name="Shea T."/>
            <person name="Shenoy N."/>
            <person name="Sisk P."/>
            <person name="Stolte C."/>
            <person name="Sykes S."/>
            <person name="Walk T."/>
            <person name="White J."/>
            <person name="Yandava C."/>
            <person name="Haas B."/>
            <person name="Nusbaum C."/>
            <person name="Birren B."/>
        </authorList>
    </citation>
    <scope>NUCLEOTIDE SEQUENCE</scope>
    <source>
        <strain evidence="2">ATCC 64411</strain>
    </source>
</reference>
<dbReference type="InterPro" id="IPR015141">
    <property type="entry name" value="PLipase_A2_prok/fun"/>
</dbReference>
<evidence type="ECO:0000313" key="2">
    <source>
        <dbReference type="EMBL" id="KLU82458.1"/>
    </source>
</evidence>
<dbReference type="PANTHER" id="PTHR40787">
    <property type="entry name" value="SECRETED PROTEIN"/>
    <property type="match status" value="1"/>
</dbReference>
<reference evidence="4" key="1">
    <citation type="submission" date="2010-05" db="EMBL/GenBank/DDBJ databases">
        <title>The genome sequence of Magnaporthe poae strain ATCC 64411.</title>
        <authorList>
            <person name="Ma L.-J."/>
            <person name="Dead R."/>
            <person name="Young S."/>
            <person name="Zeng Q."/>
            <person name="Koehrsen M."/>
            <person name="Alvarado L."/>
            <person name="Berlin A."/>
            <person name="Chapman S.B."/>
            <person name="Chen Z."/>
            <person name="Freedman E."/>
            <person name="Gellesch M."/>
            <person name="Goldberg J."/>
            <person name="Griggs A."/>
            <person name="Gujja S."/>
            <person name="Heilman E.R."/>
            <person name="Heiman D."/>
            <person name="Hepburn T."/>
            <person name="Howarth C."/>
            <person name="Jen D."/>
            <person name="Larson L."/>
            <person name="Mehta T."/>
            <person name="Neiman D."/>
            <person name="Pearson M."/>
            <person name="Roberts A."/>
            <person name="Saif S."/>
            <person name="Shea T."/>
            <person name="Shenoy N."/>
            <person name="Sisk P."/>
            <person name="Stolte C."/>
            <person name="Sykes S."/>
            <person name="Walk T."/>
            <person name="White J."/>
            <person name="Yandava C."/>
            <person name="Haas B."/>
            <person name="Nusbaum C."/>
            <person name="Birren B."/>
        </authorList>
    </citation>
    <scope>NUCLEOTIDE SEQUENCE [LARGE SCALE GENOMIC DNA]</scope>
    <source>
        <strain evidence="4">ATCC 64411 / 73-15</strain>
    </source>
</reference>
<proteinExistence type="predicted"/>
<feature type="signal peptide" evidence="1">
    <location>
        <begin position="1"/>
        <end position="17"/>
    </location>
</feature>
<dbReference type="AlphaFoldDB" id="A0A0C4DNY1"/>
<organism evidence="3 4">
    <name type="scientific">Magnaporthiopsis poae (strain ATCC 64411 / 73-15)</name>
    <name type="common">Kentucky bluegrass fungus</name>
    <name type="synonym">Magnaporthe poae</name>
    <dbReference type="NCBI Taxonomy" id="644358"/>
    <lineage>
        <taxon>Eukaryota</taxon>
        <taxon>Fungi</taxon>
        <taxon>Dikarya</taxon>
        <taxon>Ascomycota</taxon>
        <taxon>Pezizomycotina</taxon>
        <taxon>Sordariomycetes</taxon>
        <taxon>Sordariomycetidae</taxon>
        <taxon>Magnaporthales</taxon>
        <taxon>Magnaporthaceae</taxon>
        <taxon>Magnaporthiopsis</taxon>
    </lineage>
</organism>
<dbReference type="Proteomes" id="UP000011715">
    <property type="component" value="Unassembled WGS sequence"/>
</dbReference>
<dbReference type="OMA" id="CCDWSSD"/>
<dbReference type="GO" id="GO:0050482">
    <property type="term" value="P:arachidonate secretion"/>
    <property type="evidence" value="ECO:0007669"/>
    <property type="project" value="InterPro"/>
</dbReference>
<sequence>MKFKALLVGAVIAPALAQPTVLLGAGVSPVSRRQGDLVAVTNSYCFSLTLPQFTAKRNARDPASLDWASDDCTLSPENPLGFPFAPACHRHDFGYRNFKKQYRFTESNRLRIDNKFREDLKFQCRSFNFVKKVLCNALAELYYAAVRAFGGLEAPSKRDENLVKEYEAKLAFYNELVEEAKKEGLIQA</sequence>
<reference evidence="2" key="3">
    <citation type="submission" date="2011-03" db="EMBL/GenBank/DDBJ databases">
        <title>Annotation of Magnaporthe poae ATCC 64411.</title>
        <authorList>
            <person name="Ma L.-J."/>
            <person name="Dead R."/>
            <person name="Young S.K."/>
            <person name="Zeng Q."/>
            <person name="Gargeya S."/>
            <person name="Fitzgerald M."/>
            <person name="Haas B."/>
            <person name="Abouelleil A."/>
            <person name="Alvarado L."/>
            <person name="Arachchi H.M."/>
            <person name="Berlin A."/>
            <person name="Brown A."/>
            <person name="Chapman S.B."/>
            <person name="Chen Z."/>
            <person name="Dunbar C."/>
            <person name="Freedman E."/>
            <person name="Gearin G."/>
            <person name="Gellesch M."/>
            <person name="Goldberg J."/>
            <person name="Griggs A."/>
            <person name="Gujja S."/>
            <person name="Heiman D."/>
            <person name="Howarth C."/>
            <person name="Larson L."/>
            <person name="Lui A."/>
            <person name="MacDonald P.J.P."/>
            <person name="Mehta T."/>
            <person name="Montmayeur A."/>
            <person name="Murphy C."/>
            <person name="Neiman D."/>
            <person name="Pearson M."/>
            <person name="Priest M."/>
            <person name="Roberts A."/>
            <person name="Saif S."/>
            <person name="Shea T."/>
            <person name="Shenoy N."/>
            <person name="Sisk P."/>
            <person name="Stolte C."/>
            <person name="Sykes S."/>
            <person name="Yandava C."/>
            <person name="Wortman J."/>
            <person name="Nusbaum C."/>
            <person name="Birren B."/>
        </authorList>
    </citation>
    <scope>NUCLEOTIDE SEQUENCE</scope>
    <source>
        <strain evidence="2">ATCC 64411</strain>
    </source>
</reference>
<evidence type="ECO:0000313" key="4">
    <source>
        <dbReference type="Proteomes" id="UP000011715"/>
    </source>
</evidence>